<evidence type="ECO:0000313" key="3">
    <source>
        <dbReference type="Proteomes" id="UP000267821"/>
    </source>
</evidence>
<protein>
    <submittedName>
        <fullName evidence="2">Uncharacterized protein</fullName>
    </submittedName>
</protein>
<evidence type="ECO:0000256" key="1">
    <source>
        <dbReference type="SAM" id="MobiDB-lite"/>
    </source>
</evidence>
<gene>
    <name evidence="2" type="ORF">L211DRAFT_864173</name>
</gene>
<reference evidence="2 3" key="1">
    <citation type="journal article" date="2018" name="Nat. Ecol. Evol.">
        <title>Pezizomycetes genomes reveal the molecular basis of ectomycorrhizal truffle lifestyle.</title>
        <authorList>
            <person name="Murat C."/>
            <person name="Payen T."/>
            <person name="Noel B."/>
            <person name="Kuo A."/>
            <person name="Morin E."/>
            <person name="Chen J."/>
            <person name="Kohler A."/>
            <person name="Krizsan K."/>
            <person name="Balestrini R."/>
            <person name="Da Silva C."/>
            <person name="Montanini B."/>
            <person name="Hainaut M."/>
            <person name="Levati E."/>
            <person name="Barry K.W."/>
            <person name="Belfiori B."/>
            <person name="Cichocki N."/>
            <person name="Clum A."/>
            <person name="Dockter R.B."/>
            <person name="Fauchery L."/>
            <person name="Guy J."/>
            <person name="Iotti M."/>
            <person name="Le Tacon F."/>
            <person name="Lindquist E.A."/>
            <person name="Lipzen A."/>
            <person name="Malagnac F."/>
            <person name="Mello A."/>
            <person name="Molinier V."/>
            <person name="Miyauchi S."/>
            <person name="Poulain J."/>
            <person name="Riccioni C."/>
            <person name="Rubini A."/>
            <person name="Sitrit Y."/>
            <person name="Splivallo R."/>
            <person name="Traeger S."/>
            <person name="Wang M."/>
            <person name="Zifcakova L."/>
            <person name="Wipf D."/>
            <person name="Zambonelli A."/>
            <person name="Paolocci F."/>
            <person name="Nowrousian M."/>
            <person name="Ottonello S."/>
            <person name="Baldrian P."/>
            <person name="Spatafora J.W."/>
            <person name="Henrissat B."/>
            <person name="Nagy L.G."/>
            <person name="Aury J.M."/>
            <person name="Wincker P."/>
            <person name="Grigoriev I.V."/>
            <person name="Bonfante P."/>
            <person name="Martin F.M."/>
        </authorList>
    </citation>
    <scope>NUCLEOTIDE SEQUENCE [LARGE SCALE GENOMIC DNA]</scope>
    <source>
        <strain evidence="2 3">ATCC MYA-4762</strain>
    </source>
</reference>
<dbReference type="AlphaFoldDB" id="A0A3N4M2Z8"/>
<name>A0A3N4M2Z8_9PEZI</name>
<evidence type="ECO:0000313" key="2">
    <source>
        <dbReference type="EMBL" id="RPB29543.1"/>
    </source>
</evidence>
<dbReference type="OrthoDB" id="5386846at2759"/>
<proteinExistence type="predicted"/>
<keyword evidence="3" id="KW-1185">Reference proteome</keyword>
<dbReference type="InParanoid" id="A0A3N4M2Z8"/>
<accession>A0A3N4M2Z8</accession>
<dbReference type="Proteomes" id="UP000267821">
    <property type="component" value="Unassembled WGS sequence"/>
</dbReference>
<feature type="region of interest" description="Disordered" evidence="1">
    <location>
        <begin position="263"/>
        <end position="289"/>
    </location>
</feature>
<dbReference type="EMBL" id="ML121527">
    <property type="protein sequence ID" value="RPB29543.1"/>
    <property type="molecule type" value="Genomic_DNA"/>
</dbReference>
<sequence>MENPESQSVSADSSNNEQLEFTPQEVALLIAKCINRSTHSLDSLAQALIQVHNFAERLVIAEHIVAECIMEYAVIVDQRIRYRTLIDENAICSDETTVERAIAASKVWKARAALDQNLAYNADLEGRALLRLIRSFQARNLQTPEFQHSLRSEETEFESQTTATKKLLEVFHRLKKASIASIRRCITNICVNNDAAERKASSSLTFESPASLAAVAKVAKAIEDAAVSRAIGGLTERIFLPIKDIILQGNVAKDVDKCQQKHVSDGKQLGDGDGITKGNPIISSGLESHNRPLDPVEICDVSHHEVINEATQNSMSAATTNADDGYSLGDYYGSNNIGEVTEHTKGSE</sequence>
<organism evidence="2 3">
    <name type="scientific">Terfezia boudieri ATCC MYA-4762</name>
    <dbReference type="NCBI Taxonomy" id="1051890"/>
    <lineage>
        <taxon>Eukaryota</taxon>
        <taxon>Fungi</taxon>
        <taxon>Dikarya</taxon>
        <taxon>Ascomycota</taxon>
        <taxon>Pezizomycotina</taxon>
        <taxon>Pezizomycetes</taxon>
        <taxon>Pezizales</taxon>
        <taxon>Pezizaceae</taxon>
        <taxon>Terfezia</taxon>
    </lineage>
</organism>